<dbReference type="InterPro" id="IPR004360">
    <property type="entry name" value="Glyas_Fos-R_dOase_dom"/>
</dbReference>
<dbReference type="AlphaFoldDB" id="A0A370BKS7"/>
<comment type="caution">
    <text evidence="2">The sequence shown here is derived from an EMBL/GenBank/DDBJ whole genome shotgun (WGS) entry which is preliminary data.</text>
</comment>
<evidence type="ECO:0000259" key="1">
    <source>
        <dbReference type="PROSITE" id="PS51819"/>
    </source>
</evidence>
<dbReference type="InterPro" id="IPR029068">
    <property type="entry name" value="Glyas_Bleomycin-R_OHBP_Dase"/>
</dbReference>
<dbReference type="OrthoDB" id="9792323at2"/>
<reference evidence="2 3" key="1">
    <citation type="submission" date="2018-07" db="EMBL/GenBank/DDBJ databases">
        <title>Streptomyces species from bats.</title>
        <authorList>
            <person name="Dunlap C."/>
        </authorList>
    </citation>
    <scope>NUCLEOTIDE SEQUENCE [LARGE SCALE GENOMIC DNA]</scope>
    <source>
        <strain evidence="2 3">AC230</strain>
    </source>
</reference>
<dbReference type="InterPro" id="IPR037523">
    <property type="entry name" value="VOC_core"/>
</dbReference>
<dbReference type="SUPFAM" id="SSF54593">
    <property type="entry name" value="Glyoxalase/Bleomycin resistance protein/Dihydroxybiphenyl dioxygenase"/>
    <property type="match status" value="1"/>
</dbReference>
<dbReference type="Gene3D" id="3.10.180.10">
    <property type="entry name" value="2,3-Dihydroxybiphenyl 1,2-Dioxygenase, domain 1"/>
    <property type="match status" value="1"/>
</dbReference>
<organism evidence="2 3">
    <name type="scientific">Streptomyces corynorhini</name>
    <dbReference type="NCBI Taxonomy" id="2282652"/>
    <lineage>
        <taxon>Bacteria</taxon>
        <taxon>Bacillati</taxon>
        <taxon>Actinomycetota</taxon>
        <taxon>Actinomycetes</taxon>
        <taxon>Kitasatosporales</taxon>
        <taxon>Streptomycetaceae</taxon>
        <taxon>Streptomyces</taxon>
    </lineage>
</organism>
<dbReference type="PROSITE" id="PS51819">
    <property type="entry name" value="VOC"/>
    <property type="match status" value="1"/>
</dbReference>
<feature type="domain" description="VOC" evidence="1">
    <location>
        <begin position="7"/>
        <end position="122"/>
    </location>
</feature>
<dbReference type="Pfam" id="PF00903">
    <property type="entry name" value="Glyoxalase"/>
    <property type="match status" value="1"/>
</dbReference>
<sequence length="122" mass="12807">MSIRIDGPDFVALQVRDVAAAARFCEEHLGLVRSPASPPGAVVFDTKPCPLAVREPLPGTDLDAGRPGLGVALWFSTPDAQALHDKLAAEGVEILTPLRDSPFGPMFSFTGPEGYVLTAHGA</sequence>
<evidence type="ECO:0000313" key="2">
    <source>
        <dbReference type="EMBL" id="RDG39935.1"/>
    </source>
</evidence>
<dbReference type="Proteomes" id="UP000253741">
    <property type="component" value="Unassembled WGS sequence"/>
</dbReference>
<proteinExistence type="predicted"/>
<dbReference type="RefSeq" id="WP_114621752.1">
    <property type="nucleotide sequence ID" value="NZ_QQNA01000005.1"/>
</dbReference>
<accession>A0A370BKS7</accession>
<keyword evidence="3" id="KW-1185">Reference proteome</keyword>
<dbReference type="EMBL" id="QQNA01000005">
    <property type="protein sequence ID" value="RDG39935.1"/>
    <property type="molecule type" value="Genomic_DNA"/>
</dbReference>
<gene>
    <name evidence="2" type="ORF">DVH02_01080</name>
</gene>
<evidence type="ECO:0000313" key="3">
    <source>
        <dbReference type="Proteomes" id="UP000253741"/>
    </source>
</evidence>
<name>A0A370BKS7_9ACTN</name>
<protein>
    <submittedName>
        <fullName evidence="2">VOC family protein</fullName>
    </submittedName>
</protein>
<dbReference type="CDD" id="cd06587">
    <property type="entry name" value="VOC"/>
    <property type="match status" value="1"/>
</dbReference>